<dbReference type="PROSITE" id="PS51212">
    <property type="entry name" value="WSC"/>
    <property type="match status" value="1"/>
</dbReference>
<dbReference type="SMART" id="SM00321">
    <property type="entry name" value="WSC"/>
    <property type="match status" value="1"/>
</dbReference>
<name>K5UQ91_PHACS</name>
<proteinExistence type="predicted"/>
<sequence>MSCAVDNPQRVLANPVVSYLQNNSPYECAALCGNQDYSYAGVEYGDECYCGTGYVDGVMPPTANLSDCSMLCSGGYYWYCGGSWRMQVYK</sequence>
<keyword evidence="3" id="KW-1185">Reference proteome</keyword>
<feature type="non-terminal residue" evidence="2">
    <location>
        <position position="90"/>
    </location>
</feature>
<dbReference type="STRING" id="650164.K5UQ91"/>
<evidence type="ECO:0000313" key="2">
    <source>
        <dbReference type="EMBL" id="EKM51991.1"/>
    </source>
</evidence>
<accession>K5UQ91</accession>
<protein>
    <recommendedName>
        <fullName evidence="1">WSC domain-containing protein</fullName>
    </recommendedName>
</protein>
<dbReference type="AlphaFoldDB" id="K5UQ91"/>
<dbReference type="HOGENOM" id="CLU_2414027_0_0_1"/>
<evidence type="ECO:0000313" key="3">
    <source>
        <dbReference type="Proteomes" id="UP000008370"/>
    </source>
</evidence>
<feature type="domain" description="WSC" evidence="1">
    <location>
        <begin position="1"/>
        <end position="90"/>
    </location>
</feature>
<dbReference type="InterPro" id="IPR002889">
    <property type="entry name" value="WSC_carb-bd"/>
</dbReference>
<dbReference type="OrthoDB" id="5985073at2759"/>
<organism evidence="2 3">
    <name type="scientific">Phanerochaete carnosa (strain HHB-10118-sp)</name>
    <name type="common">White-rot fungus</name>
    <name type="synonym">Peniophora carnosa</name>
    <dbReference type="NCBI Taxonomy" id="650164"/>
    <lineage>
        <taxon>Eukaryota</taxon>
        <taxon>Fungi</taxon>
        <taxon>Dikarya</taxon>
        <taxon>Basidiomycota</taxon>
        <taxon>Agaricomycotina</taxon>
        <taxon>Agaricomycetes</taxon>
        <taxon>Polyporales</taxon>
        <taxon>Phanerochaetaceae</taxon>
        <taxon>Phanerochaete</taxon>
    </lineage>
</organism>
<dbReference type="Pfam" id="PF01822">
    <property type="entry name" value="WSC"/>
    <property type="match status" value="1"/>
</dbReference>
<dbReference type="InParanoid" id="K5UQ91"/>
<dbReference type="GeneID" id="18918282"/>
<evidence type="ECO:0000259" key="1">
    <source>
        <dbReference type="PROSITE" id="PS51212"/>
    </source>
</evidence>
<dbReference type="RefSeq" id="XP_007399781.1">
    <property type="nucleotide sequence ID" value="XM_007399719.1"/>
</dbReference>
<dbReference type="Proteomes" id="UP000008370">
    <property type="component" value="Unassembled WGS sequence"/>
</dbReference>
<dbReference type="KEGG" id="pco:PHACADRAFT_262441"/>
<gene>
    <name evidence="2" type="ORF">PHACADRAFT_262441</name>
</gene>
<dbReference type="EMBL" id="JH930476">
    <property type="protein sequence ID" value="EKM51991.1"/>
    <property type="molecule type" value="Genomic_DNA"/>
</dbReference>
<reference evidence="2" key="1">
    <citation type="journal article" date="2012" name="BMC Genomics">
        <title>Comparative genomics of the white-rot fungi, Phanerochaete carnosa and P. chrysosporium, to elucidate the genetic basis of the distinct wood types they colonize.</title>
        <authorList>
            <person name="Suzuki H."/>
            <person name="MacDonald J."/>
            <person name="Syed K."/>
            <person name="Salamov A."/>
            <person name="Hori C."/>
            <person name="Aerts A."/>
            <person name="Henrissat B."/>
            <person name="Wiebenga A."/>
            <person name="vanKuyk P.A."/>
            <person name="Barry K."/>
            <person name="Lindquist E."/>
            <person name="LaButti K."/>
            <person name="Lapidus A."/>
            <person name="Lucas S."/>
            <person name="Coutinho P."/>
            <person name="Gong Y."/>
            <person name="Samejima M."/>
            <person name="Mahadevan R."/>
            <person name="Abou-Zaid M."/>
            <person name="de Vries R.P."/>
            <person name="Igarashi K."/>
            <person name="Yadav J.S."/>
            <person name="Grigoriev I.V."/>
            <person name="Master E.R."/>
        </authorList>
    </citation>
    <scope>NUCLEOTIDE SEQUENCE [LARGE SCALE GENOMIC DNA]</scope>
    <source>
        <strain evidence="2">HHB-10118-sp</strain>
    </source>
</reference>